<evidence type="ECO:0000313" key="2">
    <source>
        <dbReference type="EMBL" id="BAT79344.1"/>
    </source>
</evidence>
<dbReference type="EMBL" id="AP015035">
    <property type="protein sequence ID" value="BAT79344.1"/>
    <property type="molecule type" value="Genomic_DNA"/>
</dbReference>
<dbReference type="PROSITE" id="PS00109">
    <property type="entry name" value="PROTEIN_KINASE_TYR"/>
    <property type="match status" value="1"/>
</dbReference>
<accession>A0A0S3RFM1</accession>
<sequence length="91" mass="10346">MSSFVKKGYFTEAWAVVAEMGEKFYHTDIATYNMILQGLGKMGRSDLVFFLILLEILAVYEIGICNLVFALSELCCDHSWCTSRSILLYCL</sequence>
<gene>
    <name evidence="2" type="primary">Vigan.02G221800</name>
    <name evidence="2" type="ORF">VIGAN_02221800</name>
</gene>
<dbReference type="InterPro" id="IPR008266">
    <property type="entry name" value="Tyr_kinase_AS"/>
</dbReference>
<evidence type="ECO:0000256" key="1">
    <source>
        <dbReference type="SAM" id="Phobius"/>
    </source>
</evidence>
<feature type="transmembrane region" description="Helical" evidence="1">
    <location>
        <begin position="47"/>
        <end position="71"/>
    </location>
</feature>
<keyword evidence="3" id="KW-1185">Reference proteome</keyword>
<keyword evidence="1" id="KW-1133">Transmembrane helix</keyword>
<proteinExistence type="predicted"/>
<protein>
    <recommendedName>
        <fullName evidence="4">Pentatricopeptide repeat-containing protein</fullName>
    </recommendedName>
</protein>
<name>A0A0S3RFM1_PHAAN</name>
<keyword evidence="1" id="KW-0812">Transmembrane</keyword>
<evidence type="ECO:0008006" key="4">
    <source>
        <dbReference type="Google" id="ProtNLM"/>
    </source>
</evidence>
<dbReference type="Gene3D" id="1.25.40.10">
    <property type="entry name" value="Tetratricopeptide repeat domain"/>
    <property type="match status" value="1"/>
</dbReference>
<feature type="non-terminal residue" evidence="2">
    <location>
        <position position="91"/>
    </location>
</feature>
<keyword evidence="1" id="KW-0472">Membrane</keyword>
<dbReference type="InterPro" id="IPR011990">
    <property type="entry name" value="TPR-like_helical_dom_sf"/>
</dbReference>
<evidence type="ECO:0000313" key="3">
    <source>
        <dbReference type="Proteomes" id="UP000291084"/>
    </source>
</evidence>
<dbReference type="GO" id="GO:0004672">
    <property type="term" value="F:protein kinase activity"/>
    <property type="evidence" value="ECO:0007669"/>
    <property type="project" value="InterPro"/>
</dbReference>
<organism evidence="2 3">
    <name type="scientific">Vigna angularis var. angularis</name>
    <dbReference type="NCBI Taxonomy" id="157739"/>
    <lineage>
        <taxon>Eukaryota</taxon>
        <taxon>Viridiplantae</taxon>
        <taxon>Streptophyta</taxon>
        <taxon>Embryophyta</taxon>
        <taxon>Tracheophyta</taxon>
        <taxon>Spermatophyta</taxon>
        <taxon>Magnoliopsida</taxon>
        <taxon>eudicotyledons</taxon>
        <taxon>Gunneridae</taxon>
        <taxon>Pentapetalae</taxon>
        <taxon>rosids</taxon>
        <taxon>fabids</taxon>
        <taxon>Fabales</taxon>
        <taxon>Fabaceae</taxon>
        <taxon>Papilionoideae</taxon>
        <taxon>50 kb inversion clade</taxon>
        <taxon>NPAAA clade</taxon>
        <taxon>indigoferoid/millettioid clade</taxon>
        <taxon>Phaseoleae</taxon>
        <taxon>Vigna</taxon>
    </lineage>
</organism>
<dbReference type="Proteomes" id="UP000291084">
    <property type="component" value="Chromosome 2"/>
</dbReference>
<reference evidence="2 3" key="1">
    <citation type="journal article" date="2015" name="Sci. Rep.">
        <title>The power of single molecule real-time sequencing technology in the de novo assembly of a eukaryotic genome.</title>
        <authorList>
            <person name="Sakai H."/>
            <person name="Naito K."/>
            <person name="Ogiso-Tanaka E."/>
            <person name="Takahashi Y."/>
            <person name="Iseki K."/>
            <person name="Muto C."/>
            <person name="Satou K."/>
            <person name="Teruya K."/>
            <person name="Shiroma A."/>
            <person name="Shimoji M."/>
            <person name="Hirano T."/>
            <person name="Itoh T."/>
            <person name="Kaga A."/>
            <person name="Tomooka N."/>
        </authorList>
    </citation>
    <scope>NUCLEOTIDE SEQUENCE [LARGE SCALE GENOMIC DNA]</scope>
    <source>
        <strain evidence="3">cv. Shumari</strain>
    </source>
</reference>
<dbReference type="AlphaFoldDB" id="A0A0S3RFM1"/>